<keyword evidence="3" id="KW-1185">Reference proteome</keyword>
<dbReference type="Proteomes" id="UP000322110">
    <property type="component" value="Unassembled WGS sequence"/>
</dbReference>
<organism evidence="2 3">
    <name type="scientific">Teichococcus oryzae</name>
    <dbReference type="NCBI Taxonomy" id="1608942"/>
    <lineage>
        <taxon>Bacteria</taxon>
        <taxon>Pseudomonadati</taxon>
        <taxon>Pseudomonadota</taxon>
        <taxon>Alphaproteobacteria</taxon>
        <taxon>Acetobacterales</taxon>
        <taxon>Roseomonadaceae</taxon>
        <taxon>Roseomonas</taxon>
    </lineage>
</organism>
<dbReference type="InterPro" id="IPR036108">
    <property type="entry name" value="4pyrrol_syn_uPrphyn_synt_sf"/>
</dbReference>
<dbReference type="AlphaFoldDB" id="A0A5B2TG44"/>
<gene>
    <name evidence="2" type="ORF">F0Q34_10595</name>
</gene>
<dbReference type="OrthoDB" id="7163809at2"/>
<proteinExistence type="predicted"/>
<accession>A0A5B2TG44</accession>
<dbReference type="GO" id="GO:0004852">
    <property type="term" value="F:uroporphyrinogen-III synthase activity"/>
    <property type="evidence" value="ECO:0007669"/>
    <property type="project" value="InterPro"/>
</dbReference>
<dbReference type="RefSeq" id="WP_149812196.1">
    <property type="nucleotide sequence ID" value="NZ_VUKA01000004.1"/>
</dbReference>
<evidence type="ECO:0000259" key="1">
    <source>
        <dbReference type="Pfam" id="PF02602"/>
    </source>
</evidence>
<evidence type="ECO:0000313" key="3">
    <source>
        <dbReference type="Proteomes" id="UP000322110"/>
    </source>
</evidence>
<dbReference type="Pfam" id="PF02602">
    <property type="entry name" value="HEM4"/>
    <property type="match status" value="1"/>
</dbReference>
<reference evidence="2 3" key="1">
    <citation type="journal article" date="2015" name="Int. J. Syst. Evol. Microbiol.">
        <title>Roseomonas oryzae sp. nov., isolated from paddy rhizosphere soil.</title>
        <authorList>
            <person name="Ramaprasad E.V."/>
            <person name="Sasikala Ch."/>
            <person name="Ramana Ch.V."/>
        </authorList>
    </citation>
    <scope>NUCLEOTIDE SEQUENCE [LARGE SCALE GENOMIC DNA]</scope>
    <source>
        <strain evidence="2 3">KCTC 42542</strain>
    </source>
</reference>
<protein>
    <submittedName>
        <fullName evidence="2">Uroporphyrinogen-III synthase</fullName>
    </submittedName>
</protein>
<dbReference type="SUPFAM" id="SSF69618">
    <property type="entry name" value="HemD-like"/>
    <property type="match status" value="1"/>
</dbReference>
<dbReference type="EMBL" id="VUKA01000004">
    <property type="protein sequence ID" value="KAA2213083.1"/>
    <property type="molecule type" value="Genomic_DNA"/>
</dbReference>
<dbReference type="InterPro" id="IPR003754">
    <property type="entry name" value="4pyrrol_synth_uPrphyn_synth"/>
</dbReference>
<dbReference type="CDD" id="cd06578">
    <property type="entry name" value="HemD"/>
    <property type="match status" value="1"/>
</dbReference>
<feature type="domain" description="Tetrapyrrole biosynthesis uroporphyrinogen III synthase" evidence="1">
    <location>
        <begin position="17"/>
        <end position="231"/>
    </location>
</feature>
<sequence>MLPPGVLITRPEPGCTETAEAVSAMGWMPVLAPALVLRPLPLRIQAGMRPQALVLPSRAAARALAGTADPGWPVLAVGPGTAAEARRAGFTDVSEAEGDAASLAVMVSGRLDPARGPLLLAVGRGYSTLLAQALRERGFTVQRRVTYLAQPADALPDSAGEALRAGRVRAALFLSPRSASIAQTLLDRAGLIENLRDIEALALSPRIAAVLAGMPWRGIRATAKPDFQALLALLGRAPVTGQRGAGAENE</sequence>
<comment type="caution">
    <text evidence="2">The sequence shown here is derived from an EMBL/GenBank/DDBJ whole genome shotgun (WGS) entry which is preliminary data.</text>
</comment>
<dbReference type="GO" id="GO:0033014">
    <property type="term" value="P:tetrapyrrole biosynthetic process"/>
    <property type="evidence" value="ECO:0007669"/>
    <property type="project" value="InterPro"/>
</dbReference>
<name>A0A5B2TG44_9PROT</name>
<dbReference type="Gene3D" id="3.40.50.10090">
    <property type="match status" value="2"/>
</dbReference>
<evidence type="ECO:0000313" key="2">
    <source>
        <dbReference type="EMBL" id="KAA2213083.1"/>
    </source>
</evidence>